<dbReference type="GO" id="GO:0016491">
    <property type="term" value="F:oxidoreductase activity"/>
    <property type="evidence" value="ECO:0007669"/>
    <property type="project" value="InterPro"/>
</dbReference>
<dbReference type="Gene3D" id="2.30.110.10">
    <property type="entry name" value="Electron Transport, Fmn-binding Protein, Chain A"/>
    <property type="match status" value="1"/>
</dbReference>
<sequence length="133" mass="14341">MDSTPASRSGPPTWLVRGTAPVARLLAGRRWFPIWAIVHHRGRRSGTAYEVPVAIVPGSGSGTFLIGLPWGPSTNWARNVLAAGSATVTWKGKDWLATNPRLIGPDEAAPLARPALRRLIGSGRFPVFLLLDR</sequence>
<evidence type="ECO:0008006" key="3">
    <source>
        <dbReference type="Google" id="ProtNLM"/>
    </source>
</evidence>
<keyword evidence="2" id="KW-1185">Reference proteome</keyword>
<dbReference type="NCBIfam" id="TIGR00026">
    <property type="entry name" value="hi_GC_TIGR00026"/>
    <property type="match status" value="1"/>
</dbReference>
<protein>
    <recommendedName>
        <fullName evidence="3">Nitroreductase family deazaflavin-dependent oxidoreductase</fullName>
    </recommendedName>
</protein>
<dbReference type="AlphaFoldDB" id="A0A077LW27"/>
<proteinExistence type="predicted"/>
<reference evidence="1 2" key="1">
    <citation type="journal article" date="2013" name="ISME J.">
        <title>A metabolic model for members of the genus Tetrasphaera involved in enhanced biological phosphorus removal.</title>
        <authorList>
            <person name="Kristiansen R."/>
            <person name="Nguyen H.T.T."/>
            <person name="Saunders A.M."/>
            <person name="Nielsen J.L."/>
            <person name="Wimmer R."/>
            <person name="Le V.Q."/>
            <person name="McIlroy S.J."/>
            <person name="Petrovski S."/>
            <person name="Seviour R.J."/>
            <person name="Calteau A."/>
            <person name="Nielsen K.L."/>
            <person name="Nielsen P.H."/>
        </authorList>
    </citation>
    <scope>NUCLEOTIDE SEQUENCE [LARGE SCALE GENOMIC DNA]</scope>
    <source>
        <strain evidence="1 2">T1-X7</strain>
    </source>
</reference>
<dbReference type="InterPro" id="IPR012349">
    <property type="entry name" value="Split_barrel_FMN-bd"/>
</dbReference>
<comment type="caution">
    <text evidence="1">The sequence shown here is derived from an EMBL/GenBank/DDBJ whole genome shotgun (WGS) entry which is preliminary data.</text>
</comment>
<dbReference type="InterPro" id="IPR004378">
    <property type="entry name" value="F420H2_quin_Rdtase"/>
</dbReference>
<dbReference type="RefSeq" id="WP_235432277.1">
    <property type="nucleotide sequence ID" value="NZ_HF570958.1"/>
</dbReference>
<name>A0A077LW27_9MICO</name>
<dbReference type="EMBL" id="CAJB01000013">
    <property type="protein sequence ID" value="CCH76169.1"/>
    <property type="molecule type" value="Genomic_DNA"/>
</dbReference>
<evidence type="ECO:0000313" key="1">
    <source>
        <dbReference type="EMBL" id="CCH76169.1"/>
    </source>
</evidence>
<gene>
    <name evidence="1" type="ORF">BN12_110025</name>
</gene>
<dbReference type="STRING" id="1194083.BN12_110025"/>
<evidence type="ECO:0000313" key="2">
    <source>
        <dbReference type="Proteomes" id="UP000035721"/>
    </source>
</evidence>
<dbReference type="Proteomes" id="UP000035721">
    <property type="component" value="Unassembled WGS sequence"/>
</dbReference>
<organism evidence="1 2">
    <name type="scientific">Nostocoides japonicum T1-X7</name>
    <dbReference type="NCBI Taxonomy" id="1194083"/>
    <lineage>
        <taxon>Bacteria</taxon>
        <taxon>Bacillati</taxon>
        <taxon>Actinomycetota</taxon>
        <taxon>Actinomycetes</taxon>
        <taxon>Micrococcales</taxon>
        <taxon>Intrasporangiaceae</taxon>
        <taxon>Nostocoides</taxon>
    </lineage>
</organism>
<accession>A0A077LW27</accession>